<evidence type="ECO:0000313" key="3">
    <source>
        <dbReference type="Proteomes" id="UP001212996"/>
    </source>
</evidence>
<dbReference type="AlphaFoldDB" id="A0AAW6BMP0"/>
<sequence length="69" mass="7324">MILRTCAALSCRDRTGMTCSGRGKSISGRPSVGAWSVGGRIHKISAKAGTTRLHGKAVGQHQKTQFREA</sequence>
<reference evidence="2" key="1">
    <citation type="submission" date="2023-01" db="EMBL/GenBank/DDBJ databases">
        <title>Genome sequencing of Photorhabdus bodei 09-20.</title>
        <authorList>
            <person name="Kalindamar S."/>
            <person name="Kumru S."/>
        </authorList>
    </citation>
    <scope>NUCLEOTIDE SEQUENCE</scope>
    <source>
        <strain evidence="2">09-20</strain>
    </source>
</reference>
<proteinExistence type="predicted"/>
<feature type="region of interest" description="Disordered" evidence="1">
    <location>
        <begin position="49"/>
        <end position="69"/>
    </location>
</feature>
<dbReference type="EMBL" id="JAQMFO010000036">
    <property type="protein sequence ID" value="MDB6374066.1"/>
    <property type="molecule type" value="Genomic_DNA"/>
</dbReference>
<accession>A0AAW6BMP0</accession>
<comment type="caution">
    <text evidence="2">The sequence shown here is derived from an EMBL/GenBank/DDBJ whole genome shotgun (WGS) entry which is preliminary data.</text>
</comment>
<organism evidence="2 3">
    <name type="scientific">Photorhabdus bodei</name>
    <dbReference type="NCBI Taxonomy" id="2029681"/>
    <lineage>
        <taxon>Bacteria</taxon>
        <taxon>Pseudomonadati</taxon>
        <taxon>Pseudomonadota</taxon>
        <taxon>Gammaproteobacteria</taxon>
        <taxon>Enterobacterales</taxon>
        <taxon>Morganellaceae</taxon>
        <taxon>Photorhabdus</taxon>
    </lineage>
</organism>
<evidence type="ECO:0000256" key="1">
    <source>
        <dbReference type="SAM" id="MobiDB-lite"/>
    </source>
</evidence>
<evidence type="ECO:0000313" key="2">
    <source>
        <dbReference type="EMBL" id="MDB6374066.1"/>
    </source>
</evidence>
<protein>
    <submittedName>
        <fullName evidence="2">Uncharacterized protein</fullName>
    </submittedName>
</protein>
<dbReference type="RefSeq" id="WP_181573545.1">
    <property type="nucleotide sequence ID" value="NZ_CAWQKC010000092.1"/>
</dbReference>
<name>A0AAW6BMP0_9GAMM</name>
<dbReference type="Proteomes" id="UP001212996">
    <property type="component" value="Unassembled WGS sequence"/>
</dbReference>
<gene>
    <name evidence="2" type="ORF">PH362_19610</name>
</gene>